<organism evidence="2 3">
    <name type="scientific">Longimonas halophila</name>
    <dbReference type="NCBI Taxonomy" id="1469170"/>
    <lineage>
        <taxon>Bacteria</taxon>
        <taxon>Pseudomonadati</taxon>
        <taxon>Rhodothermota</taxon>
        <taxon>Rhodothermia</taxon>
        <taxon>Rhodothermales</taxon>
        <taxon>Salisaetaceae</taxon>
        <taxon>Longimonas</taxon>
    </lineage>
</organism>
<feature type="chain" id="PRO_5013615112" description="SGNH hydrolase-type esterase domain-containing protein" evidence="1">
    <location>
        <begin position="25"/>
        <end position="402"/>
    </location>
</feature>
<dbReference type="SUPFAM" id="SSF52266">
    <property type="entry name" value="SGNH hydrolase"/>
    <property type="match status" value="1"/>
</dbReference>
<dbReference type="RefSeq" id="WP_098062360.1">
    <property type="nucleotide sequence ID" value="NZ_PDEP01000008.1"/>
</dbReference>
<dbReference type="Gene3D" id="3.40.50.1110">
    <property type="entry name" value="SGNH hydrolase"/>
    <property type="match status" value="1"/>
</dbReference>
<evidence type="ECO:0000256" key="1">
    <source>
        <dbReference type="SAM" id="SignalP"/>
    </source>
</evidence>
<comment type="caution">
    <text evidence="2">The sequence shown here is derived from an EMBL/GenBank/DDBJ whole genome shotgun (WGS) entry which is preliminary data.</text>
</comment>
<evidence type="ECO:0008006" key="4">
    <source>
        <dbReference type="Google" id="ProtNLM"/>
    </source>
</evidence>
<dbReference type="Proteomes" id="UP000221024">
    <property type="component" value="Unassembled WGS sequence"/>
</dbReference>
<dbReference type="Pfam" id="PF00657">
    <property type="entry name" value="Lipase_GDSL"/>
    <property type="match status" value="1"/>
</dbReference>
<name>A0A2H3NZM4_9BACT</name>
<sequence>MYTFRTRLSALLSALLIASVLLLAGCDDDSLTPPPVEDDLFARYVSLGNSITAGLQSSGINATTQQDAYPVLLAEQMGTPFNSPLLAGDGCPPPLTNAITGERASSTPCGLRQAPPVRLNNVAVPGSAVVDLLDNNAPRNNANVLTQLFLGGRTQVEAAVEAEPTFVTIWTGNNDVLNAAFAGVVTPETVTSVSNFEARYTEALNALEGAGAQGGVLFGVSDITLIPHFSAGAAYAAAENQINAVGSSQSPAWGSFSVDASCAPSQQGTTTLVPANYGLSELLARALEGADVTLNCATDERVLSGEEVALVQSRVDAYNSFIQSEADARGWVYQPINPTLNELRESGAIPPFPNFSDPSGDFFGTAFSLDGIHPNSATHRIVANTTIEAINAEYGTSLSTVE</sequence>
<dbReference type="OrthoDB" id="9764164at2"/>
<dbReference type="AlphaFoldDB" id="A0A2H3NZM4"/>
<dbReference type="GO" id="GO:0016788">
    <property type="term" value="F:hydrolase activity, acting on ester bonds"/>
    <property type="evidence" value="ECO:0007669"/>
    <property type="project" value="InterPro"/>
</dbReference>
<evidence type="ECO:0000313" key="2">
    <source>
        <dbReference type="EMBL" id="PEN06466.1"/>
    </source>
</evidence>
<protein>
    <recommendedName>
        <fullName evidence="4">SGNH hydrolase-type esterase domain-containing protein</fullName>
    </recommendedName>
</protein>
<reference evidence="2 3" key="1">
    <citation type="submission" date="2017-10" db="EMBL/GenBank/DDBJ databases">
        <title>Draft genome of Longimonas halophila.</title>
        <authorList>
            <person name="Goh K.M."/>
            <person name="Shamsir M.S."/>
            <person name="Lim S.W."/>
        </authorList>
    </citation>
    <scope>NUCLEOTIDE SEQUENCE [LARGE SCALE GENOMIC DNA]</scope>
    <source>
        <strain evidence="2 3">KCTC 42399</strain>
    </source>
</reference>
<dbReference type="InterPro" id="IPR001087">
    <property type="entry name" value="GDSL"/>
</dbReference>
<accession>A0A2H3NZM4</accession>
<gene>
    <name evidence="2" type="ORF">CRI93_09290</name>
</gene>
<dbReference type="PROSITE" id="PS51257">
    <property type="entry name" value="PROKAR_LIPOPROTEIN"/>
    <property type="match status" value="1"/>
</dbReference>
<keyword evidence="3" id="KW-1185">Reference proteome</keyword>
<feature type="signal peptide" evidence="1">
    <location>
        <begin position="1"/>
        <end position="24"/>
    </location>
</feature>
<dbReference type="EMBL" id="PDEP01000008">
    <property type="protein sequence ID" value="PEN06466.1"/>
    <property type="molecule type" value="Genomic_DNA"/>
</dbReference>
<proteinExistence type="predicted"/>
<dbReference type="InterPro" id="IPR036514">
    <property type="entry name" value="SGNH_hydro_sf"/>
</dbReference>
<evidence type="ECO:0000313" key="3">
    <source>
        <dbReference type="Proteomes" id="UP000221024"/>
    </source>
</evidence>
<keyword evidence="1" id="KW-0732">Signal</keyword>